<name>A0ABR9JFB0_9MICC</name>
<accession>A0ABR9JFB0</accession>
<feature type="region of interest" description="Disordered" evidence="1">
    <location>
        <begin position="131"/>
        <end position="155"/>
    </location>
</feature>
<reference evidence="2 3" key="1">
    <citation type="submission" date="2020-10" db="EMBL/GenBank/DDBJ databases">
        <title>Sequencing the genomes of 1000 actinobacteria strains.</title>
        <authorList>
            <person name="Klenk H.-P."/>
        </authorList>
    </citation>
    <scope>NUCLEOTIDE SEQUENCE [LARGE SCALE GENOMIC DNA]</scope>
    <source>
        <strain evidence="2 3">DSM 15666</strain>
    </source>
</reference>
<feature type="compositionally biased region" description="Acidic residues" evidence="1">
    <location>
        <begin position="99"/>
        <end position="108"/>
    </location>
</feature>
<evidence type="ECO:0000256" key="1">
    <source>
        <dbReference type="SAM" id="MobiDB-lite"/>
    </source>
</evidence>
<dbReference type="Proteomes" id="UP000643525">
    <property type="component" value="Unassembled WGS sequence"/>
</dbReference>
<organism evidence="2 3">
    <name type="scientific">Nesterenkonia lutea</name>
    <dbReference type="NCBI Taxonomy" id="272919"/>
    <lineage>
        <taxon>Bacteria</taxon>
        <taxon>Bacillati</taxon>
        <taxon>Actinomycetota</taxon>
        <taxon>Actinomycetes</taxon>
        <taxon>Micrococcales</taxon>
        <taxon>Micrococcaceae</taxon>
        <taxon>Nesterenkonia</taxon>
    </lineage>
</organism>
<dbReference type="EMBL" id="JADBED010000001">
    <property type="protein sequence ID" value="MBE1524615.1"/>
    <property type="molecule type" value="Genomic_DNA"/>
</dbReference>
<evidence type="ECO:0000313" key="2">
    <source>
        <dbReference type="EMBL" id="MBE1524615.1"/>
    </source>
</evidence>
<proteinExistence type="predicted"/>
<feature type="compositionally biased region" description="Low complexity" evidence="1">
    <location>
        <begin position="136"/>
        <end position="155"/>
    </location>
</feature>
<gene>
    <name evidence="2" type="ORF">H4W27_001733</name>
</gene>
<comment type="caution">
    <text evidence="2">The sequence shown here is derived from an EMBL/GenBank/DDBJ whole genome shotgun (WGS) entry which is preliminary data.</text>
</comment>
<keyword evidence="3" id="KW-1185">Reference proteome</keyword>
<protein>
    <submittedName>
        <fullName evidence="2">Uncharacterized protein</fullName>
    </submittedName>
</protein>
<evidence type="ECO:0000313" key="3">
    <source>
        <dbReference type="Proteomes" id="UP000643525"/>
    </source>
</evidence>
<feature type="compositionally biased region" description="Pro residues" evidence="1">
    <location>
        <begin position="58"/>
        <end position="70"/>
    </location>
</feature>
<sequence>MEPNRYVLKGTSLAKLGAQALAEYGPRARIVSAERVTRGGIGGFLAREHFEATVEVPAPRPEQSPPPPAPEVDSRRRRRLRAQEKSQPWDETEARTEGGESESPVEDLDEDFARMMDELWLASREPAGERELGAAPGASLGSPLGTSAGASTGTSAVAPTGTTAAPALLQAPGTLMVLACLGAEESAALAALVASAADGALGDPLLLAEADYASKPLREARAVLREARAKAVGMEVPVLATCALRFPRPGVLSGAESPAVKEADQLWAAVDLRRKPEDIRHWLAVLEQSRPIDGLVLTCADETLTPATGHQLGWPVSVRMNQC</sequence>
<feature type="compositionally biased region" description="Basic and acidic residues" evidence="1">
    <location>
        <begin position="81"/>
        <end position="98"/>
    </location>
</feature>
<dbReference type="RefSeq" id="WP_192595601.1">
    <property type="nucleotide sequence ID" value="NZ_BAAALJ010000002.1"/>
</dbReference>
<feature type="region of interest" description="Disordered" evidence="1">
    <location>
        <begin position="52"/>
        <end position="108"/>
    </location>
</feature>